<keyword evidence="12" id="KW-1185">Reference proteome</keyword>
<keyword evidence="2" id="KW-0677">Repeat</keyword>
<feature type="region of interest" description="Disordered" evidence="8">
    <location>
        <begin position="174"/>
        <end position="203"/>
    </location>
</feature>
<dbReference type="InterPro" id="IPR001841">
    <property type="entry name" value="Znf_RING"/>
</dbReference>
<dbReference type="Pfam" id="PF12796">
    <property type="entry name" value="Ank_2"/>
    <property type="match status" value="1"/>
</dbReference>
<dbReference type="Gene3D" id="1.25.40.20">
    <property type="entry name" value="Ankyrin repeat-containing domain"/>
    <property type="match status" value="1"/>
</dbReference>
<evidence type="ECO:0000256" key="4">
    <source>
        <dbReference type="ARBA" id="ARBA00022833"/>
    </source>
</evidence>
<dbReference type="PROSITE" id="PS50172">
    <property type="entry name" value="BRCT"/>
    <property type="match status" value="2"/>
</dbReference>
<evidence type="ECO:0008006" key="13">
    <source>
        <dbReference type="Google" id="ProtNLM"/>
    </source>
</evidence>
<evidence type="ECO:0000256" key="2">
    <source>
        <dbReference type="ARBA" id="ARBA00022737"/>
    </source>
</evidence>
<protein>
    <recommendedName>
        <fullName evidence="13">RING-type E3 ubiquitin transferase BRCA1</fullName>
    </recommendedName>
</protein>
<dbReference type="InterPro" id="IPR036770">
    <property type="entry name" value="Ankyrin_rpt-contain_sf"/>
</dbReference>
<feature type="domain" description="RING-type" evidence="9">
    <location>
        <begin position="23"/>
        <end position="68"/>
    </location>
</feature>
<dbReference type="GO" id="GO:0085020">
    <property type="term" value="P:protein K6-linked ubiquitination"/>
    <property type="evidence" value="ECO:0007669"/>
    <property type="project" value="TreeGrafter"/>
</dbReference>
<feature type="compositionally biased region" description="Basic and acidic residues" evidence="8">
    <location>
        <begin position="174"/>
        <end position="194"/>
    </location>
</feature>
<keyword evidence="3 7" id="KW-0863">Zinc-finger</keyword>
<dbReference type="PANTHER" id="PTHR24171:SF8">
    <property type="entry name" value="BRCA1-ASSOCIATED RING DOMAIN PROTEIN 1"/>
    <property type="match status" value="1"/>
</dbReference>
<evidence type="ECO:0000256" key="7">
    <source>
        <dbReference type="PROSITE-ProRule" id="PRU00175"/>
    </source>
</evidence>
<dbReference type="OrthoDB" id="194358at2759"/>
<dbReference type="GO" id="GO:0004842">
    <property type="term" value="F:ubiquitin-protein transferase activity"/>
    <property type="evidence" value="ECO:0007669"/>
    <property type="project" value="TreeGrafter"/>
</dbReference>
<organism evidence="11 12">
    <name type="scientific">Caenorhabditis auriculariae</name>
    <dbReference type="NCBI Taxonomy" id="2777116"/>
    <lineage>
        <taxon>Eukaryota</taxon>
        <taxon>Metazoa</taxon>
        <taxon>Ecdysozoa</taxon>
        <taxon>Nematoda</taxon>
        <taxon>Chromadorea</taxon>
        <taxon>Rhabditida</taxon>
        <taxon>Rhabditina</taxon>
        <taxon>Rhabditomorpha</taxon>
        <taxon>Rhabditoidea</taxon>
        <taxon>Rhabditidae</taxon>
        <taxon>Peloderinae</taxon>
        <taxon>Caenorhabditis</taxon>
    </lineage>
</organism>
<dbReference type="SMART" id="SM00248">
    <property type="entry name" value="ANK"/>
    <property type="match status" value="3"/>
</dbReference>
<keyword evidence="1" id="KW-0479">Metal-binding</keyword>
<feature type="domain" description="BRCT" evidence="10">
    <location>
        <begin position="573"/>
        <end position="664"/>
    </location>
</feature>
<comment type="caution">
    <text evidence="11">The sequence shown here is derived from an EMBL/GenBank/DDBJ whole genome shotgun (WGS) entry which is preliminary data.</text>
</comment>
<dbReference type="InterPro" id="IPR036420">
    <property type="entry name" value="BRCT_dom_sf"/>
</dbReference>
<feature type="repeat" description="ANK" evidence="6">
    <location>
        <begin position="352"/>
        <end position="384"/>
    </location>
</feature>
<dbReference type="InterPro" id="IPR013083">
    <property type="entry name" value="Znf_RING/FYVE/PHD"/>
</dbReference>
<evidence type="ECO:0000259" key="10">
    <source>
        <dbReference type="PROSITE" id="PS50172"/>
    </source>
</evidence>
<evidence type="ECO:0000259" key="9">
    <source>
        <dbReference type="PROSITE" id="PS50089"/>
    </source>
</evidence>
<dbReference type="GO" id="GO:0031436">
    <property type="term" value="C:BRCA1-BARD1 complex"/>
    <property type="evidence" value="ECO:0007669"/>
    <property type="project" value="TreeGrafter"/>
</dbReference>
<evidence type="ECO:0000256" key="5">
    <source>
        <dbReference type="ARBA" id="ARBA00023043"/>
    </source>
</evidence>
<dbReference type="PROSITE" id="PS50089">
    <property type="entry name" value="ZF_RING_2"/>
    <property type="match status" value="1"/>
</dbReference>
<feature type="region of interest" description="Disordered" evidence="8">
    <location>
        <begin position="282"/>
        <end position="316"/>
    </location>
</feature>
<evidence type="ECO:0000256" key="6">
    <source>
        <dbReference type="PROSITE-ProRule" id="PRU00023"/>
    </source>
</evidence>
<dbReference type="EMBL" id="CAJGYM010000008">
    <property type="protein sequence ID" value="CAD6188262.1"/>
    <property type="molecule type" value="Genomic_DNA"/>
</dbReference>
<feature type="domain" description="BRCT" evidence="10">
    <location>
        <begin position="492"/>
        <end position="547"/>
    </location>
</feature>
<dbReference type="PROSITE" id="PS00518">
    <property type="entry name" value="ZF_RING_1"/>
    <property type="match status" value="1"/>
</dbReference>
<evidence type="ECO:0000256" key="3">
    <source>
        <dbReference type="ARBA" id="ARBA00022771"/>
    </source>
</evidence>
<sequence length="673" mass="76187">MPDTLRFSNTLEVVNQFKEVVNCISCRKSCSELQFVGASCKHAFCWECIVSFKSADKKRKKLPLCPECYLQLDLNKISGATTLNNCYGYLEELSDLLLQFDKAAGQDDHNLPATQSILTNMENTGFKARTIEEFLCTQPVEFLELEGFDEGEKACGSPEYDLFGELHLNNIPLREIKEPQSSTDKKSNAQDSREKKRRRLDSSDENFLSKLPCGADLLFMSQVPAKNLADDITPFVPRRSSIPAPRKYEHLGRAVDGLSLIHEDEEALIADDDAFSKKVTLTRKMSSASSEAPDISSEGSKRRSMSPARSKRKSVAGHRGENVIMSAILNNRPDLLQKAIEAGEDVNESNSRGFMPLYVATENNNFEAARMLIDAGAIINAACGPRCRTALHEAARCQNFDMIELLLQKGASLKVKDIGGDTTFESLQYCRATRDLCQKYIEKPRPLQPIIMPPRAKTFQVHLIDPSLATRWAKKKLPNNVQIVTRDDFSYTHLALEVDDAGLFVLDGTNMFTVLKAMMKSINIVSLSWLEECLEGQVQAVERPYEISQIRVLSGGPIVTKSIEKWRKCIERREAKLFSGCKFYFLRPRYEMLERTQLVELVREGGGEVVIRDSYVEQQCQWPFHNRLLSPNFVVYSIRHAVPEKYRNSARYSLVCEQWLLETILTFTMGNPY</sequence>
<reference evidence="11" key="1">
    <citation type="submission" date="2020-10" db="EMBL/GenBank/DDBJ databases">
        <authorList>
            <person name="Kikuchi T."/>
        </authorList>
    </citation>
    <scope>NUCLEOTIDE SEQUENCE</scope>
    <source>
        <strain evidence="11">NKZ352</strain>
    </source>
</reference>
<name>A0A8S1GYY6_9PELO</name>
<dbReference type="SUPFAM" id="SSF48403">
    <property type="entry name" value="Ankyrin repeat"/>
    <property type="match status" value="1"/>
</dbReference>
<accession>A0A8S1GYY6</accession>
<dbReference type="GO" id="GO:0008270">
    <property type="term" value="F:zinc ion binding"/>
    <property type="evidence" value="ECO:0007669"/>
    <property type="project" value="UniProtKB-KW"/>
</dbReference>
<feature type="repeat" description="ANK" evidence="6">
    <location>
        <begin position="386"/>
        <end position="418"/>
    </location>
</feature>
<evidence type="ECO:0000256" key="8">
    <source>
        <dbReference type="SAM" id="MobiDB-lite"/>
    </source>
</evidence>
<keyword evidence="4" id="KW-0862">Zinc</keyword>
<evidence type="ECO:0000313" key="11">
    <source>
        <dbReference type="EMBL" id="CAD6188262.1"/>
    </source>
</evidence>
<dbReference type="Gene3D" id="3.30.40.10">
    <property type="entry name" value="Zinc/RING finger domain, C3HC4 (zinc finger)"/>
    <property type="match status" value="1"/>
</dbReference>
<dbReference type="PANTHER" id="PTHR24171">
    <property type="entry name" value="ANKYRIN REPEAT DOMAIN-CONTAINING PROTEIN 39-RELATED"/>
    <property type="match status" value="1"/>
</dbReference>
<keyword evidence="5 6" id="KW-0040">ANK repeat</keyword>
<dbReference type="InterPro" id="IPR001357">
    <property type="entry name" value="BRCT_dom"/>
</dbReference>
<dbReference type="Gene3D" id="3.40.50.10190">
    <property type="entry name" value="BRCT domain"/>
    <property type="match status" value="1"/>
</dbReference>
<dbReference type="SUPFAM" id="SSF52113">
    <property type="entry name" value="BRCT domain"/>
    <property type="match status" value="1"/>
</dbReference>
<dbReference type="PROSITE" id="PS50088">
    <property type="entry name" value="ANK_REPEAT"/>
    <property type="match status" value="2"/>
</dbReference>
<feature type="compositionally biased region" description="Low complexity" evidence="8">
    <location>
        <begin position="286"/>
        <end position="298"/>
    </location>
</feature>
<dbReference type="GO" id="GO:0070531">
    <property type="term" value="C:BRCA1-A complex"/>
    <property type="evidence" value="ECO:0007669"/>
    <property type="project" value="TreeGrafter"/>
</dbReference>
<dbReference type="InterPro" id="IPR002110">
    <property type="entry name" value="Ankyrin_rpt"/>
</dbReference>
<dbReference type="PROSITE" id="PS50297">
    <property type="entry name" value="ANK_REP_REGION"/>
    <property type="match status" value="2"/>
</dbReference>
<dbReference type="AlphaFoldDB" id="A0A8S1GYY6"/>
<dbReference type="SUPFAM" id="SSF57850">
    <property type="entry name" value="RING/U-box"/>
    <property type="match status" value="1"/>
</dbReference>
<evidence type="ECO:0000313" key="12">
    <source>
        <dbReference type="Proteomes" id="UP000835052"/>
    </source>
</evidence>
<dbReference type="Proteomes" id="UP000835052">
    <property type="component" value="Unassembled WGS sequence"/>
</dbReference>
<evidence type="ECO:0000256" key="1">
    <source>
        <dbReference type="ARBA" id="ARBA00022723"/>
    </source>
</evidence>
<proteinExistence type="predicted"/>
<gene>
    <name evidence="11" type="ORF">CAUJ_LOCUS4181</name>
</gene>
<dbReference type="InterPro" id="IPR017907">
    <property type="entry name" value="Znf_RING_CS"/>
</dbReference>